<reference evidence="1 2" key="1">
    <citation type="submission" date="2017-10" db="EMBL/GenBank/DDBJ databases">
        <title>The draft genome sequence of Lewinella nigricans NBRC 102662.</title>
        <authorList>
            <person name="Wang K."/>
        </authorList>
    </citation>
    <scope>NUCLEOTIDE SEQUENCE [LARGE SCALE GENOMIC DNA]</scope>
    <source>
        <strain evidence="1 2">NBRC 102662</strain>
    </source>
</reference>
<protein>
    <recommendedName>
        <fullName evidence="3">DUF4157 domain-containing protein</fullName>
    </recommendedName>
</protein>
<dbReference type="AlphaFoldDB" id="A0A2D0NGR4"/>
<comment type="caution">
    <text evidence="1">The sequence shown here is derived from an EMBL/GenBank/DDBJ whole genome shotgun (WGS) entry which is preliminary data.</text>
</comment>
<evidence type="ECO:0008006" key="3">
    <source>
        <dbReference type="Google" id="ProtNLM"/>
    </source>
</evidence>
<evidence type="ECO:0000313" key="2">
    <source>
        <dbReference type="Proteomes" id="UP000223913"/>
    </source>
</evidence>
<evidence type="ECO:0000313" key="1">
    <source>
        <dbReference type="EMBL" id="PHN07576.1"/>
    </source>
</evidence>
<dbReference type="EMBL" id="PDUD01000009">
    <property type="protein sequence ID" value="PHN07576.1"/>
    <property type="molecule type" value="Genomic_DNA"/>
</dbReference>
<organism evidence="1 2">
    <name type="scientific">Flavilitoribacter nigricans (strain ATCC 23147 / DSM 23189 / NBRC 102662 / NCIMB 1420 / SS-2)</name>
    <name type="common">Lewinella nigricans</name>
    <dbReference type="NCBI Taxonomy" id="1122177"/>
    <lineage>
        <taxon>Bacteria</taxon>
        <taxon>Pseudomonadati</taxon>
        <taxon>Bacteroidota</taxon>
        <taxon>Saprospiria</taxon>
        <taxon>Saprospirales</taxon>
        <taxon>Lewinellaceae</taxon>
        <taxon>Flavilitoribacter</taxon>
    </lineage>
</organism>
<keyword evidence="2" id="KW-1185">Reference proteome</keyword>
<name>A0A2D0NGR4_FLAN2</name>
<accession>A0A2D0NGR4</accession>
<gene>
    <name evidence="1" type="ORF">CRP01_05600</name>
</gene>
<sequence>MLSDVVRLLPVRLGRLYRHLLHLPGYLKSHRLHGVLLRPFPRFMLWVGELVFFLLDLLGIPEWYELGNCWFKPNSRSLTVEEKQLARYIFGDWLSLERIQLDERARVGPRQYQFCYVSFSIINSWETMPPSVLVHELVHVWQFQHYGSPYILRALLAQRTLMGYNYGGIPLLEQAKTADRGLKAFNYEQQAAIIEDYFRLIRTGLARWSPNGGKSHLETYQYYIDKLKNP</sequence>
<proteinExistence type="predicted"/>
<dbReference type="Proteomes" id="UP000223913">
    <property type="component" value="Unassembled WGS sequence"/>
</dbReference>